<dbReference type="Gene3D" id="3.50.50.60">
    <property type="entry name" value="FAD/NAD(P)-binding domain"/>
    <property type="match status" value="2"/>
</dbReference>
<name>A0A1Y2F427_PROLT</name>
<dbReference type="STRING" id="56484.A0A1Y2F427"/>
<dbReference type="RefSeq" id="XP_040723512.1">
    <property type="nucleotide sequence ID" value="XM_040872270.1"/>
</dbReference>
<feature type="domain" description="Glucose-methanol-choline oxidoreductase N-terminal" evidence="6">
    <location>
        <begin position="236"/>
        <end position="445"/>
    </location>
</feature>
<dbReference type="EMBL" id="MCFI01000017">
    <property type="protein sequence ID" value="ORY78631.1"/>
    <property type="molecule type" value="Genomic_DNA"/>
</dbReference>
<evidence type="ECO:0000256" key="3">
    <source>
        <dbReference type="ARBA" id="ARBA00022827"/>
    </source>
</evidence>
<dbReference type="SUPFAM" id="SSF51905">
    <property type="entry name" value="FAD/NAD(P)-binding domain"/>
    <property type="match status" value="1"/>
</dbReference>
<evidence type="ECO:0000256" key="1">
    <source>
        <dbReference type="ARBA" id="ARBA00010790"/>
    </source>
</evidence>
<dbReference type="OrthoDB" id="269227at2759"/>
<evidence type="ECO:0000259" key="8">
    <source>
        <dbReference type="Pfam" id="PF05199"/>
    </source>
</evidence>
<dbReference type="GO" id="GO:0050660">
    <property type="term" value="F:flavin adenine dinucleotide binding"/>
    <property type="evidence" value="ECO:0007669"/>
    <property type="project" value="InterPro"/>
</dbReference>
<evidence type="ECO:0000313" key="10">
    <source>
        <dbReference type="Proteomes" id="UP000193685"/>
    </source>
</evidence>
<feature type="domain" description="FAD-dependent oxidoreductase 2 FAD-binding" evidence="7">
    <location>
        <begin position="189"/>
        <end position="221"/>
    </location>
</feature>
<evidence type="ECO:0000313" key="9">
    <source>
        <dbReference type="EMBL" id="ORY78631.1"/>
    </source>
</evidence>
<comment type="caution">
    <text evidence="9">The sequence shown here is derived from an EMBL/GenBank/DDBJ whole genome shotgun (WGS) entry which is preliminary data.</text>
</comment>
<dbReference type="PANTHER" id="PTHR46056:SF12">
    <property type="entry name" value="LONG-CHAIN-ALCOHOL OXIDASE"/>
    <property type="match status" value="1"/>
</dbReference>
<gene>
    <name evidence="9" type="ORF">BCR37DRAFT_414939</name>
</gene>
<comment type="similarity">
    <text evidence="1">Belongs to the GMC oxidoreductase family.</text>
</comment>
<dbReference type="Pfam" id="PF00890">
    <property type="entry name" value="FAD_binding_2"/>
    <property type="match status" value="1"/>
</dbReference>
<dbReference type="Pfam" id="PF05199">
    <property type="entry name" value="GMC_oxred_C"/>
    <property type="match status" value="1"/>
</dbReference>
<reference evidence="9 10" key="1">
    <citation type="submission" date="2016-07" db="EMBL/GenBank/DDBJ databases">
        <title>Pervasive Adenine N6-methylation of Active Genes in Fungi.</title>
        <authorList>
            <consortium name="DOE Joint Genome Institute"/>
            <person name="Mondo S.J."/>
            <person name="Dannebaum R.O."/>
            <person name="Kuo R.C."/>
            <person name="Labutti K."/>
            <person name="Haridas S."/>
            <person name="Kuo A."/>
            <person name="Salamov A."/>
            <person name="Ahrendt S.R."/>
            <person name="Lipzen A."/>
            <person name="Sullivan W."/>
            <person name="Andreopoulos W.B."/>
            <person name="Clum A."/>
            <person name="Lindquist E."/>
            <person name="Daum C."/>
            <person name="Ramamoorthy G.K."/>
            <person name="Gryganskyi A."/>
            <person name="Culley D."/>
            <person name="Magnuson J.K."/>
            <person name="James T.Y."/>
            <person name="O'Malley M.A."/>
            <person name="Stajich J.E."/>
            <person name="Spatafora J.W."/>
            <person name="Visel A."/>
            <person name="Grigoriev I.V."/>
        </authorList>
    </citation>
    <scope>NUCLEOTIDE SEQUENCE [LARGE SCALE GENOMIC DNA]</scope>
    <source>
        <strain evidence="9 10">12-1054</strain>
    </source>
</reference>
<accession>A0A1Y2F427</accession>
<organism evidence="9 10">
    <name type="scientific">Protomyces lactucae-debilis</name>
    <dbReference type="NCBI Taxonomy" id="2754530"/>
    <lineage>
        <taxon>Eukaryota</taxon>
        <taxon>Fungi</taxon>
        <taxon>Dikarya</taxon>
        <taxon>Ascomycota</taxon>
        <taxon>Taphrinomycotina</taxon>
        <taxon>Taphrinomycetes</taxon>
        <taxon>Taphrinales</taxon>
        <taxon>Protomycetaceae</taxon>
        <taxon>Protomyces</taxon>
    </lineage>
</organism>
<keyword evidence="3" id="KW-0274">FAD</keyword>
<dbReference type="InterPro" id="IPR003953">
    <property type="entry name" value="FAD-dep_OxRdtase_2_FAD-bd"/>
</dbReference>
<dbReference type="AlphaFoldDB" id="A0A1Y2F427"/>
<keyword evidence="10" id="KW-1185">Reference proteome</keyword>
<dbReference type="OMA" id="RNVKGCW"/>
<evidence type="ECO:0000256" key="5">
    <source>
        <dbReference type="PIRSR" id="PIRSR028937-1"/>
    </source>
</evidence>
<feature type="active site" description="Proton acceptor" evidence="5">
    <location>
        <position position="621"/>
    </location>
</feature>
<dbReference type="InterPro" id="IPR007867">
    <property type="entry name" value="GMC_OxRtase_C"/>
</dbReference>
<dbReference type="GeneID" id="63788869"/>
<dbReference type="Pfam" id="PF00732">
    <property type="entry name" value="GMC_oxred_N"/>
    <property type="match status" value="1"/>
</dbReference>
<proteinExistence type="inferred from homology"/>
<dbReference type="GO" id="GO:0046577">
    <property type="term" value="F:long-chain-alcohol oxidase activity"/>
    <property type="evidence" value="ECO:0007669"/>
    <property type="project" value="UniProtKB-EC"/>
</dbReference>
<dbReference type="Proteomes" id="UP000193685">
    <property type="component" value="Unassembled WGS sequence"/>
</dbReference>
<evidence type="ECO:0000256" key="4">
    <source>
        <dbReference type="ARBA" id="ARBA00023002"/>
    </source>
</evidence>
<keyword evidence="2" id="KW-0285">Flavoprotein</keyword>
<dbReference type="InterPro" id="IPR000172">
    <property type="entry name" value="GMC_OxRdtase_N"/>
</dbReference>
<dbReference type="InterPro" id="IPR036188">
    <property type="entry name" value="FAD/NAD-bd_sf"/>
</dbReference>
<evidence type="ECO:0000259" key="6">
    <source>
        <dbReference type="Pfam" id="PF00732"/>
    </source>
</evidence>
<sequence length="694" mass="75559">MEQPEDPLTPAQFKILLIIADAVVADLSEEEMQYVLTESRSSAVVKDIEACRAFAKSKFSDDSRRTTALRDYLCHLSREKQLELGGGLSMLDSYLGALVMTHGITKISDMSREQVESTLKNFYGSFLQKIRGLPRGTISLILAIYVRFSDMSFVGYDSGDLTKTLPVVNKQPEYEFLSIAPNASEIYTDVLIVGSGSGGGVAAATLAKAGKRVLVVEKSHAYTQADFPMKEHEASDKMYENHGVFSTDDGFMTVLAGSTFGGGSTINWSASLQTPALIRKEWADKTGYGWYQTAEFQNSLDFVCNRMGVSADHIEHNFANAKLLEGSKKLGHVAYAVPQNTGGSKHYCGHCPHGCRNGDKMGGLITWLSDAKDHGAQFLQDTLVKKVIIESGVAKGALVLHNGREITIRAERVIISAGTLNTPCILKASGLHDPEIGRGLKMHPCSFITAHFEDAQTRPHEGGILTTVSLAAFNKDGSGHGAYLEVVSNQPGLHSAIIPWRSSKEWKKNWLKYPHATSYIALTRDRDSGYVYPDPVTGKPQVHYQPSAYDRKSMLEGVIKLCDTLLASGADELSTAQEDVESFRPVKNSPLGTQEPSYIAWLDKVRKAGMVPGRTSMGSAHQMGSCSMGRVTDSDCKVKGVQGLYIADASVFPTCSGVNPMITTMAIAHRTANRIIEAGEKAKIVLHQEFSAKL</sequence>
<evidence type="ECO:0000259" key="7">
    <source>
        <dbReference type="Pfam" id="PF00890"/>
    </source>
</evidence>
<dbReference type="GO" id="GO:0016020">
    <property type="term" value="C:membrane"/>
    <property type="evidence" value="ECO:0007669"/>
    <property type="project" value="UniProtKB-SubCell"/>
</dbReference>
<keyword evidence="4" id="KW-0560">Oxidoreductase</keyword>
<protein>
    <submittedName>
        <fullName evidence="9">Uncharacterized protein</fullName>
    </submittedName>
</protein>
<feature type="domain" description="Glucose-methanol-choline oxidoreductase C-terminal" evidence="8">
    <location>
        <begin position="536"/>
        <end position="668"/>
    </location>
</feature>
<dbReference type="PANTHER" id="PTHR46056">
    <property type="entry name" value="LONG-CHAIN-ALCOHOL OXIDASE"/>
    <property type="match status" value="1"/>
</dbReference>
<evidence type="ECO:0000256" key="2">
    <source>
        <dbReference type="ARBA" id="ARBA00022630"/>
    </source>
</evidence>